<keyword evidence="2" id="KW-0732">Signal</keyword>
<gene>
    <name evidence="3" type="ORF">GP486_008152</name>
</gene>
<keyword evidence="1" id="KW-0812">Transmembrane</keyword>
<feature type="chain" id="PRO_5040395221" evidence="2">
    <location>
        <begin position="21"/>
        <end position="277"/>
    </location>
</feature>
<evidence type="ECO:0000313" key="4">
    <source>
        <dbReference type="Proteomes" id="UP000750711"/>
    </source>
</evidence>
<accession>A0A9P8IBI0</accession>
<dbReference type="AlphaFoldDB" id="A0A9P8IBI0"/>
<organism evidence="3 4">
    <name type="scientific">Trichoglossum hirsutum</name>
    <dbReference type="NCBI Taxonomy" id="265104"/>
    <lineage>
        <taxon>Eukaryota</taxon>
        <taxon>Fungi</taxon>
        <taxon>Dikarya</taxon>
        <taxon>Ascomycota</taxon>
        <taxon>Pezizomycotina</taxon>
        <taxon>Geoglossomycetes</taxon>
        <taxon>Geoglossales</taxon>
        <taxon>Geoglossaceae</taxon>
        <taxon>Trichoglossum</taxon>
    </lineage>
</organism>
<feature type="transmembrane region" description="Helical" evidence="1">
    <location>
        <begin position="259"/>
        <end position="276"/>
    </location>
</feature>
<keyword evidence="1" id="KW-0472">Membrane</keyword>
<sequence length="277" mass="28792">MVSTFIRIFASLALASLATAGGQKGLLRSCYGFVNGKAYNVDIAYVNIPGESIGSICGSFNNQFHSDCDKSNVNCRTSGSTVTLGVLTHKGSSDSFSCTQEAFRKALQADSILVEQNEQCSNTPLLPATASQKKRSSFRARAPRGSIGTGIIPQNGDFLSLESGQLLELVGLADDGDDINIPLTDIIPSLPAIGTNLALGGAAINSVTTPLTGGGSLFATFDAGINHGPGVVTANDWSTIVGSMATFVSQASRRRKARMIFRNAAGLAVMGVVIVLL</sequence>
<comment type="caution">
    <text evidence="3">The sequence shown here is derived from an EMBL/GenBank/DDBJ whole genome shotgun (WGS) entry which is preliminary data.</text>
</comment>
<evidence type="ECO:0000313" key="3">
    <source>
        <dbReference type="EMBL" id="KAH0548118.1"/>
    </source>
</evidence>
<feature type="signal peptide" evidence="2">
    <location>
        <begin position="1"/>
        <end position="20"/>
    </location>
</feature>
<keyword evidence="1" id="KW-1133">Transmembrane helix</keyword>
<dbReference type="Proteomes" id="UP000750711">
    <property type="component" value="Unassembled WGS sequence"/>
</dbReference>
<reference evidence="3" key="1">
    <citation type="submission" date="2021-03" db="EMBL/GenBank/DDBJ databases">
        <title>Comparative genomics and phylogenomic investigation of the class Geoglossomycetes provide insights into ecological specialization and systematics.</title>
        <authorList>
            <person name="Melie T."/>
            <person name="Pirro S."/>
            <person name="Miller A.N."/>
            <person name="Quandt A."/>
        </authorList>
    </citation>
    <scope>NUCLEOTIDE SEQUENCE</scope>
    <source>
        <strain evidence="3">CAQ_001_2017</strain>
    </source>
</reference>
<evidence type="ECO:0000256" key="2">
    <source>
        <dbReference type="SAM" id="SignalP"/>
    </source>
</evidence>
<name>A0A9P8IBI0_9PEZI</name>
<keyword evidence="4" id="KW-1185">Reference proteome</keyword>
<protein>
    <submittedName>
        <fullName evidence="3">Uncharacterized protein</fullName>
    </submittedName>
</protein>
<evidence type="ECO:0000256" key="1">
    <source>
        <dbReference type="SAM" id="Phobius"/>
    </source>
</evidence>
<dbReference type="EMBL" id="JAGHQM010002821">
    <property type="protein sequence ID" value="KAH0548118.1"/>
    <property type="molecule type" value="Genomic_DNA"/>
</dbReference>
<proteinExistence type="predicted"/>